<organism evidence="3 4">
    <name type="scientific">Tepidicaulis marinus</name>
    <dbReference type="NCBI Taxonomy" id="1333998"/>
    <lineage>
        <taxon>Bacteria</taxon>
        <taxon>Pseudomonadati</taxon>
        <taxon>Pseudomonadota</taxon>
        <taxon>Alphaproteobacteria</taxon>
        <taxon>Hyphomicrobiales</taxon>
        <taxon>Parvibaculaceae</taxon>
        <taxon>Tepidicaulis</taxon>
    </lineage>
</organism>
<reference evidence="3 4" key="1">
    <citation type="submission" date="2014-07" db="EMBL/GenBank/DDBJ databases">
        <title>Tepidicaulis marinum gen. nov., sp. nov., a novel marine bacterium denitrifying nitrate to nitrous oxide strictly under microaerobic conditions.</title>
        <authorList>
            <person name="Takeuchi M."/>
            <person name="Yamagishi T."/>
            <person name="Kamagata Y."/>
            <person name="Oshima K."/>
            <person name="Hattori M."/>
            <person name="Katayama T."/>
            <person name="Hanada S."/>
            <person name="Tamaki H."/>
            <person name="Marumo K."/>
            <person name="Maeda H."/>
            <person name="Nedachi M."/>
            <person name="Iwasaki W."/>
            <person name="Suwa Y."/>
            <person name="Sakata S."/>
        </authorList>
    </citation>
    <scope>NUCLEOTIDE SEQUENCE [LARGE SCALE GENOMIC DNA]</scope>
    <source>
        <strain evidence="3 4">MA2</strain>
    </source>
</reference>
<comment type="caution">
    <text evidence="3">The sequence shown here is derived from an EMBL/GenBank/DDBJ whole genome shotgun (WGS) entry which is preliminary data.</text>
</comment>
<evidence type="ECO:0000256" key="1">
    <source>
        <dbReference type="SAM" id="MobiDB-lite"/>
    </source>
</evidence>
<keyword evidence="2" id="KW-0472">Membrane</keyword>
<dbReference type="Proteomes" id="UP000028702">
    <property type="component" value="Unassembled WGS sequence"/>
</dbReference>
<keyword evidence="2" id="KW-1133">Transmembrane helix</keyword>
<keyword evidence="4" id="KW-1185">Reference proteome</keyword>
<feature type="transmembrane region" description="Helical" evidence="2">
    <location>
        <begin position="33"/>
        <end position="52"/>
    </location>
</feature>
<protein>
    <submittedName>
        <fullName evidence="3">Conserved protein</fullName>
    </submittedName>
</protein>
<evidence type="ECO:0000256" key="2">
    <source>
        <dbReference type="SAM" id="Phobius"/>
    </source>
</evidence>
<name>A0A081BEJ5_9HYPH</name>
<evidence type="ECO:0000313" key="4">
    <source>
        <dbReference type="Proteomes" id="UP000028702"/>
    </source>
</evidence>
<dbReference type="EMBL" id="BBIO01000019">
    <property type="protein sequence ID" value="GAK46463.1"/>
    <property type="molecule type" value="Genomic_DNA"/>
</dbReference>
<dbReference type="STRING" id="1333998.M2A_2962"/>
<dbReference type="InterPro" id="IPR021730">
    <property type="entry name" value="YdbH"/>
</dbReference>
<dbReference type="RefSeq" id="WP_156101781.1">
    <property type="nucleotide sequence ID" value="NZ_BBIO01000019.1"/>
</dbReference>
<accession>A0A081BEJ5</accession>
<dbReference type="eggNOG" id="COG2982">
    <property type="taxonomic scope" value="Bacteria"/>
</dbReference>
<sequence length="696" mass="73303">MSLDKDDTGPSQAALASGPAGGKRRGRRKGRRLALFILLLLAVLGAGLFWSWQNRAGLLEAFARDYLAGQGVEDFSFKVEEAGFGGVDIAALRIGPAENPTFSAERVRVRITSLFAGMAGLSGIEVVSPYLRLSYDEENGIGFGALAPFLDGGGEGETQGGMGLLPPFFFKNAVFEAQTPLGDARLGASGDVRWQDGTLSLALEDCAQLELPPGLAWEGVPYAARVRALQLCPGEGGAFVFSPGTGAGEASLTLPSFPFEVHREGARRAFAKGQMPALEVKVENGAEGARLAWRAKGGQIALIDYALALSGIEMEGKASLAAGAGERALTSAFTLSSLAVKDSAPVHRFAPLQLSGQGMVEKDTLTWTGMVKSAAGAPQRRLETRLSARHDFSNERGGLTLTLPLTTFAPRQLELARLVPLLRGHITRAAGELSGEARLFWQGGTLTSKGEAALRGFGFSTAAARIEGIDGTVALASLMPPVTAGPQRLEVGRLSAGIELLDGQVQFELEPSGAVQVQEASWPFAGGTISLDEGTIEPAAPSQEFTLRVRQVALDKLLDLLALDGASGTGRVSGYVPVVIEEGKVLVKEGKLKAEGEGVLAYNGPAGEAQTGGQSDLVFQALKNFHYKGLEMTLNGNALDRLTLGLFIEGANPDLYDGYPFKINIRTEAAFAELLQRGTVGFRALDVIREQGTPAP</sequence>
<dbReference type="AlphaFoldDB" id="A0A081BEJ5"/>
<keyword evidence="2" id="KW-0812">Transmembrane</keyword>
<proteinExistence type="predicted"/>
<gene>
    <name evidence="3" type="ORF">M2A_2962</name>
</gene>
<evidence type="ECO:0000313" key="3">
    <source>
        <dbReference type="EMBL" id="GAK46463.1"/>
    </source>
</evidence>
<feature type="region of interest" description="Disordered" evidence="1">
    <location>
        <begin position="1"/>
        <end position="26"/>
    </location>
</feature>
<dbReference type="Pfam" id="PF11739">
    <property type="entry name" value="YdbH-like"/>
    <property type="match status" value="1"/>
</dbReference>